<dbReference type="Proteomes" id="UP000043437">
    <property type="component" value="Unassembled WGS sequence"/>
</dbReference>
<keyword evidence="3" id="KW-0547">Nucleotide-binding</keyword>
<dbReference type="InterPro" id="IPR003593">
    <property type="entry name" value="AAA+_ATPase"/>
</dbReference>
<dbReference type="Gene3D" id="1.20.1560.10">
    <property type="entry name" value="ABC transporter type 1, transmembrane domain"/>
    <property type="match status" value="1"/>
</dbReference>
<evidence type="ECO:0000256" key="5">
    <source>
        <dbReference type="ARBA" id="ARBA00022989"/>
    </source>
</evidence>
<dbReference type="GO" id="GO:0140359">
    <property type="term" value="F:ABC-type transporter activity"/>
    <property type="evidence" value="ECO:0007669"/>
    <property type="project" value="InterPro"/>
</dbReference>
<keyword evidence="4" id="KW-0067">ATP-binding</keyword>
<dbReference type="InterPro" id="IPR027417">
    <property type="entry name" value="P-loop_NTPase"/>
</dbReference>
<evidence type="ECO:0000259" key="9">
    <source>
        <dbReference type="PROSITE" id="PS50929"/>
    </source>
</evidence>
<gene>
    <name evidence="10" type="ORF">HAL07_09990</name>
</gene>
<dbReference type="InterPro" id="IPR003439">
    <property type="entry name" value="ABC_transporter-like_ATP-bd"/>
</dbReference>
<reference evidence="11" key="1">
    <citation type="submission" date="2014-12" db="EMBL/GenBank/DDBJ databases">
        <authorList>
            <person name="Jaenicke S."/>
        </authorList>
    </citation>
    <scope>NUCLEOTIDE SEQUENCE [LARGE SCALE GENOMIC DNA]</scope>
</reference>
<accession>A0A0K2Y3V9</accession>
<dbReference type="Gene3D" id="3.40.50.300">
    <property type="entry name" value="P-loop containing nucleotide triphosphate hydrolases"/>
    <property type="match status" value="1"/>
</dbReference>
<dbReference type="GeneID" id="82131960"/>
<feature type="transmembrane region" description="Helical" evidence="7">
    <location>
        <begin position="159"/>
        <end position="182"/>
    </location>
</feature>
<feature type="transmembrane region" description="Helical" evidence="7">
    <location>
        <begin position="188"/>
        <end position="206"/>
    </location>
</feature>
<comment type="subcellular location">
    <subcellularLocation>
        <location evidence="1">Cell membrane</location>
        <topology evidence="1">Multi-pass membrane protein</topology>
    </subcellularLocation>
</comment>
<evidence type="ECO:0000313" key="10">
    <source>
        <dbReference type="EMBL" id="CRF52534.1"/>
    </source>
</evidence>
<evidence type="ECO:0000256" key="6">
    <source>
        <dbReference type="ARBA" id="ARBA00023136"/>
    </source>
</evidence>
<keyword evidence="5 7" id="KW-1133">Transmembrane helix</keyword>
<evidence type="ECO:0000313" key="11">
    <source>
        <dbReference type="Proteomes" id="UP000043437"/>
    </source>
</evidence>
<feature type="transmembrane region" description="Helical" evidence="7">
    <location>
        <begin position="278"/>
        <end position="295"/>
    </location>
</feature>
<keyword evidence="2 7" id="KW-0812">Transmembrane</keyword>
<dbReference type="PROSITE" id="PS50893">
    <property type="entry name" value="ABC_TRANSPORTER_2"/>
    <property type="match status" value="1"/>
</dbReference>
<dbReference type="GO" id="GO:0005524">
    <property type="term" value="F:ATP binding"/>
    <property type="evidence" value="ECO:0007669"/>
    <property type="project" value="UniProtKB-KW"/>
</dbReference>
<dbReference type="RefSeq" id="WP_053945319.1">
    <property type="nucleotide sequence ID" value="NZ_CDMG01000006.1"/>
</dbReference>
<feature type="domain" description="ABC transporter" evidence="8">
    <location>
        <begin position="364"/>
        <end position="574"/>
    </location>
</feature>
<dbReference type="InterPro" id="IPR011527">
    <property type="entry name" value="ABC1_TM_dom"/>
</dbReference>
<dbReference type="PROSITE" id="PS00211">
    <property type="entry name" value="ABC_TRANSPORTER_1"/>
    <property type="match status" value="1"/>
</dbReference>
<dbReference type="CDD" id="cd18553">
    <property type="entry name" value="ABC_6TM_PglK_like"/>
    <property type="match status" value="1"/>
</dbReference>
<feature type="transmembrane region" description="Helical" evidence="7">
    <location>
        <begin position="87"/>
        <end position="112"/>
    </location>
</feature>
<evidence type="ECO:0000256" key="4">
    <source>
        <dbReference type="ARBA" id="ARBA00022840"/>
    </source>
</evidence>
<dbReference type="PROSITE" id="PS50929">
    <property type="entry name" value="ABC_TM1F"/>
    <property type="match status" value="1"/>
</dbReference>
<evidence type="ECO:0000256" key="1">
    <source>
        <dbReference type="ARBA" id="ARBA00004651"/>
    </source>
</evidence>
<dbReference type="SUPFAM" id="SSF90123">
    <property type="entry name" value="ABC transporter transmembrane region"/>
    <property type="match status" value="1"/>
</dbReference>
<feature type="domain" description="ABC transmembrane type-1" evidence="9">
    <location>
        <begin position="33"/>
        <end position="332"/>
    </location>
</feature>
<dbReference type="AlphaFoldDB" id="A0A0K2Y3V9"/>
<proteinExistence type="predicted"/>
<evidence type="ECO:0000256" key="7">
    <source>
        <dbReference type="SAM" id="Phobius"/>
    </source>
</evidence>
<dbReference type="GO" id="GO:0016887">
    <property type="term" value="F:ATP hydrolysis activity"/>
    <property type="evidence" value="ECO:0007669"/>
    <property type="project" value="InterPro"/>
</dbReference>
<evidence type="ECO:0000259" key="8">
    <source>
        <dbReference type="PROSITE" id="PS50893"/>
    </source>
</evidence>
<dbReference type="PANTHER" id="PTHR24221">
    <property type="entry name" value="ATP-BINDING CASSETTE SUB-FAMILY B"/>
    <property type="match status" value="1"/>
</dbReference>
<dbReference type="EMBL" id="CDMG01000006">
    <property type="protein sequence ID" value="CRF52534.1"/>
    <property type="molecule type" value="Genomic_DNA"/>
</dbReference>
<organism evidence="10 11">
    <name type="scientific">Helicobacter ailurogastricus</name>
    <dbReference type="NCBI Taxonomy" id="1578720"/>
    <lineage>
        <taxon>Bacteria</taxon>
        <taxon>Pseudomonadati</taxon>
        <taxon>Campylobacterota</taxon>
        <taxon>Epsilonproteobacteria</taxon>
        <taxon>Campylobacterales</taxon>
        <taxon>Helicobacteraceae</taxon>
        <taxon>Helicobacter</taxon>
    </lineage>
</organism>
<dbReference type="Pfam" id="PF00005">
    <property type="entry name" value="ABC_tran"/>
    <property type="match status" value="1"/>
</dbReference>
<evidence type="ECO:0000256" key="3">
    <source>
        <dbReference type="ARBA" id="ARBA00022741"/>
    </source>
</evidence>
<dbReference type="SUPFAM" id="SSF52540">
    <property type="entry name" value="P-loop containing nucleoside triphosphate hydrolases"/>
    <property type="match status" value="1"/>
</dbReference>
<protein>
    <submittedName>
        <fullName evidence="10">Phospholipid-lipopolysaccharide ABC transporter</fullName>
    </submittedName>
</protein>
<dbReference type="InterPro" id="IPR036640">
    <property type="entry name" value="ABC1_TM_sf"/>
</dbReference>
<dbReference type="PANTHER" id="PTHR24221:SF654">
    <property type="entry name" value="ATP-BINDING CASSETTE SUB-FAMILY B MEMBER 6"/>
    <property type="match status" value="1"/>
</dbReference>
<dbReference type="InterPro" id="IPR039421">
    <property type="entry name" value="Type_1_exporter"/>
</dbReference>
<dbReference type="SMART" id="SM00382">
    <property type="entry name" value="AAA"/>
    <property type="match status" value="1"/>
</dbReference>
<sequence length="574" mass="65177">MASKKRFSPSKNFLRALVQIFALINKRDKKILVVLVLMSIFMSLLEVSSISMIMPFITLASSPDLVLSNPYARAIYDTLHFKTPLHFAYFFSFALVGLYVFRMGYGILFTYANSRFASQKAHALAQRLFMHHLKSSYLEHINLNLDKIRHTIMEKSGGVLMGLNALLGLLSELSVMLFLYGLLIYTNWKMTFILTFILVLQVFFITKYMSKLIQKKGHISNSTQTQSFKILSKFFGNFKLTKLKDNHEEAYQTFSQNSLNNAKANTTYRTLQAIPSRFLETVGFSLLILSVAYVLHKYGEAKMVLPIISMYALALYRMLPSLNRILEQYNTICYQQQAINSVYKDLSRFIQEEGDLALPFKERIRLRKVSFAYKRTHPILQGVDLEIKRGQKVAFIGPSGCGKSTLVDIIMGVLYPNEGQILIDNTPLTLQNIRTWRQKIGYIPQHIYLFDGSAAENVACGSPLDENRVIEVCKMAHIYDFLCQHRGIDTIIGEGGINLSGGQKQRLGIARALYDNPEILVLDEATSALDTPTETKIMEEIYSVAQGKTLLVIAHRLSTIERCDVKIDLSKPVV</sequence>
<feature type="transmembrane region" description="Helical" evidence="7">
    <location>
        <begin position="31"/>
        <end position="57"/>
    </location>
</feature>
<name>A0A0K2Y3V9_9HELI</name>
<dbReference type="GO" id="GO:0034040">
    <property type="term" value="F:ATPase-coupled lipid transmembrane transporter activity"/>
    <property type="evidence" value="ECO:0007669"/>
    <property type="project" value="TreeGrafter"/>
</dbReference>
<evidence type="ECO:0000256" key="2">
    <source>
        <dbReference type="ARBA" id="ARBA00022692"/>
    </source>
</evidence>
<dbReference type="InterPro" id="IPR017871">
    <property type="entry name" value="ABC_transporter-like_CS"/>
</dbReference>
<dbReference type="GO" id="GO:0005886">
    <property type="term" value="C:plasma membrane"/>
    <property type="evidence" value="ECO:0007669"/>
    <property type="project" value="UniProtKB-SubCell"/>
</dbReference>
<dbReference type="CDD" id="cd03228">
    <property type="entry name" value="ABCC_MRP_Like"/>
    <property type="match status" value="1"/>
</dbReference>
<keyword evidence="6 7" id="KW-0472">Membrane</keyword>